<dbReference type="NCBIfam" id="TIGR00426">
    <property type="entry name" value="competence protein ComEA helix-hairpin-helix repeat region"/>
    <property type="match status" value="1"/>
</dbReference>
<evidence type="ECO:0000256" key="1">
    <source>
        <dbReference type="SAM" id="SignalP"/>
    </source>
</evidence>
<dbReference type="Proteomes" id="UP000189437">
    <property type="component" value="Unassembled WGS sequence"/>
</dbReference>
<comment type="caution">
    <text evidence="2">The sequence shown here is derived from an EMBL/GenBank/DDBJ whole genome shotgun (WGS) entry which is preliminary data.</text>
</comment>
<dbReference type="Gene3D" id="1.10.150.280">
    <property type="entry name" value="AF1531-like domain"/>
    <property type="match status" value="1"/>
</dbReference>
<keyword evidence="3" id="KW-1185">Reference proteome</keyword>
<reference evidence="2 3" key="1">
    <citation type="submission" date="2016-10" db="EMBL/GenBank/DDBJ databases">
        <title>Rodentibacter gen. nov. and new species.</title>
        <authorList>
            <person name="Christensen H."/>
        </authorList>
    </citation>
    <scope>NUCLEOTIDE SEQUENCE [LARGE SCALE GENOMIC DNA]</scope>
    <source>
        <strain evidence="2 3">Ac69</strain>
    </source>
</reference>
<accession>A0A1V3I837</accession>
<sequence>MKLMKTLISSVILSCTLLSANTLAKEKAAEPMPTQMAMAENTSSTNIEGKLNINTATASEIQKFLTGIGAKKAEVIVQYREKHGKFTSAEQLLEVQGIGKATLEKNRDRLIF</sequence>
<dbReference type="EMBL" id="MLHH01000014">
    <property type="protein sequence ID" value="OOF36152.1"/>
    <property type="molecule type" value="Genomic_DNA"/>
</dbReference>
<dbReference type="Pfam" id="PF12836">
    <property type="entry name" value="HHH_3"/>
    <property type="match status" value="1"/>
</dbReference>
<protein>
    <submittedName>
        <fullName evidence="2">Competence protein ComE</fullName>
    </submittedName>
</protein>
<keyword evidence="1" id="KW-0732">Signal</keyword>
<dbReference type="AlphaFoldDB" id="A0A1V3I837"/>
<feature type="chain" id="PRO_5012030628" evidence="1">
    <location>
        <begin position="25"/>
        <end position="112"/>
    </location>
</feature>
<dbReference type="InterPro" id="IPR010994">
    <property type="entry name" value="RuvA_2-like"/>
</dbReference>
<dbReference type="PANTHER" id="PTHR21180:SF32">
    <property type="entry name" value="ENDONUCLEASE_EXONUCLEASE_PHOSPHATASE FAMILY DOMAIN-CONTAINING PROTEIN 1"/>
    <property type="match status" value="1"/>
</dbReference>
<proteinExistence type="predicted"/>
<feature type="signal peptide" evidence="1">
    <location>
        <begin position="1"/>
        <end position="24"/>
    </location>
</feature>
<name>A0A1V3I837_9PAST</name>
<dbReference type="RefSeq" id="WP_077427404.1">
    <property type="nucleotide sequence ID" value="NZ_MLHH01000014.1"/>
</dbReference>
<dbReference type="SUPFAM" id="SSF47781">
    <property type="entry name" value="RuvA domain 2-like"/>
    <property type="match status" value="1"/>
</dbReference>
<dbReference type="GO" id="GO:0015627">
    <property type="term" value="C:type II protein secretion system complex"/>
    <property type="evidence" value="ECO:0007669"/>
    <property type="project" value="TreeGrafter"/>
</dbReference>
<organism evidence="2 3">
    <name type="scientific">Rodentibacter heidelbergensis</name>
    <dbReference type="NCBI Taxonomy" id="1908258"/>
    <lineage>
        <taxon>Bacteria</taxon>
        <taxon>Pseudomonadati</taxon>
        <taxon>Pseudomonadota</taxon>
        <taxon>Gammaproteobacteria</taxon>
        <taxon>Pasteurellales</taxon>
        <taxon>Pasteurellaceae</taxon>
        <taxon>Rodentibacter</taxon>
    </lineage>
</organism>
<dbReference type="InterPro" id="IPR051675">
    <property type="entry name" value="Endo/Exo/Phosphatase_dom_1"/>
</dbReference>
<dbReference type="InterPro" id="IPR004509">
    <property type="entry name" value="Competence_ComEA_HhH"/>
</dbReference>
<dbReference type="STRING" id="1908258.BKK48_06875"/>
<evidence type="ECO:0000313" key="2">
    <source>
        <dbReference type="EMBL" id="OOF36152.1"/>
    </source>
</evidence>
<dbReference type="OrthoDB" id="7510573at2"/>
<dbReference type="GO" id="GO:0015628">
    <property type="term" value="P:protein secretion by the type II secretion system"/>
    <property type="evidence" value="ECO:0007669"/>
    <property type="project" value="TreeGrafter"/>
</dbReference>
<gene>
    <name evidence="2" type="ORF">BKK48_06875</name>
</gene>
<evidence type="ECO:0000313" key="3">
    <source>
        <dbReference type="Proteomes" id="UP000189437"/>
    </source>
</evidence>
<dbReference type="PANTHER" id="PTHR21180">
    <property type="entry name" value="ENDONUCLEASE/EXONUCLEASE/PHOSPHATASE FAMILY DOMAIN-CONTAINING PROTEIN 1"/>
    <property type="match status" value="1"/>
</dbReference>